<organism evidence="1">
    <name type="scientific">Siphoviridae sp. ctQ0C17</name>
    <dbReference type="NCBI Taxonomy" id="2826325"/>
    <lineage>
        <taxon>Viruses</taxon>
        <taxon>Duplodnaviria</taxon>
        <taxon>Heunggongvirae</taxon>
        <taxon>Uroviricota</taxon>
        <taxon>Caudoviricetes</taxon>
    </lineage>
</organism>
<sequence>MKNCTVLQLKILSYEKREERMIWYSFLSLICSYK</sequence>
<dbReference type="EMBL" id="BK015131">
    <property type="protein sequence ID" value="DAD92262.1"/>
    <property type="molecule type" value="Genomic_DNA"/>
</dbReference>
<name>A0A8S5NC42_9CAUD</name>
<evidence type="ECO:0000313" key="1">
    <source>
        <dbReference type="EMBL" id="DAD92262.1"/>
    </source>
</evidence>
<accession>A0A8S5NC42</accession>
<reference evidence="1" key="1">
    <citation type="journal article" date="2021" name="Proc. Natl. Acad. Sci. U.S.A.">
        <title>A Catalog of Tens of Thousands of Viruses from Human Metagenomes Reveals Hidden Associations with Chronic Diseases.</title>
        <authorList>
            <person name="Tisza M.J."/>
            <person name="Buck C.B."/>
        </authorList>
    </citation>
    <scope>NUCLEOTIDE SEQUENCE</scope>
    <source>
        <strain evidence="1">CtQ0C17</strain>
    </source>
</reference>
<protein>
    <submittedName>
        <fullName evidence="1">Uncharacterized protein</fullName>
    </submittedName>
</protein>
<proteinExistence type="predicted"/>